<feature type="domain" description="NF-X1-type" evidence="7">
    <location>
        <begin position="1980"/>
        <end position="1999"/>
    </location>
</feature>
<feature type="domain" description="NF-X1-type" evidence="7">
    <location>
        <begin position="1809"/>
        <end position="1831"/>
    </location>
</feature>
<feature type="compositionally biased region" description="Acidic residues" evidence="6">
    <location>
        <begin position="2628"/>
        <end position="2653"/>
    </location>
</feature>
<dbReference type="Pfam" id="PF13086">
    <property type="entry name" value="AAA_11"/>
    <property type="match status" value="2"/>
</dbReference>
<evidence type="ECO:0000256" key="5">
    <source>
        <dbReference type="SAM" id="Coils"/>
    </source>
</evidence>
<accession>A0ABN8S5N1</accession>
<dbReference type="SMART" id="SM00438">
    <property type="entry name" value="ZnF_NFX"/>
    <property type="match status" value="15"/>
</dbReference>
<dbReference type="Pfam" id="PF13087">
    <property type="entry name" value="AAA_12"/>
    <property type="match status" value="1"/>
</dbReference>
<name>A0ABN8S5N1_9CNID</name>
<keyword evidence="9" id="KW-1185">Reference proteome</keyword>
<keyword evidence="3" id="KW-0863">Zinc-finger</keyword>
<feature type="domain" description="NF-X1-type" evidence="7">
    <location>
        <begin position="1755"/>
        <end position="1774"/>
    </location>
</feature>
<feature type="compositionally biased region" description="Basic and acidic residues" evidence="6">
    <location>
        <begin position="49"/>
        <end position="74"/>
    </location>
</feature>
<feature type="domain" description="NF-X1-type" evidence="7">
    <location>
        <begin position="1727"/>
        <end position="1750"/>
    </location>
</feature>
<dbReference type="CDD" id="cd06008">
    <property type="entry name" value="NF-X1-zinc-finger"/>
    <property type="match status" value="1"/>
</dbReference>
<proteinExistence type="predicted"/>
<evidence type="ECO:0000256" key="6">
    <source>
        <dbReference type="SAM" id="MobiDB-lite"/>
    </source>
</evidence>
<feature type="domain" description="NF-X1-type" evidence="7">
    <location>
        <begin position="1459"/>
        <end position="1477"/>
    </location>
</feature>
<sequence length="2678" mass="304662">MGRKNDRKKWKKDFDKHLGGNKESEEPSEQSQQGKENPSPTEGACGTIADEKQDDSHPKEDKKGRLGRKDENRKGRNQGKRKTRQAPAEQQEGTPYGSSSQSQHWAEGAGNKPVVKQEKDDHVNKQDKHGIRGRGRGRGRGASQEHGKDEAMPSRGRGKPHDKTNQDQRPGKLGPMNKNSGFSTQPNIRPTVRGVLPVKMVSLDPKTLKEKDSREVLNTLNEGMGRLKYLLQSTEKQHNSDEFIYDLTCTLARACEAPSGENTNKILAALKGCDFLTLKIPSFLDRVDASEIWDDDVSLQRLIECLIVVFVKYLTILPRSYADPPYDKLKLALSKSTIETKNDLQKKLEAFKESRDSIIKSEREKQGKRYRVGDKPPNDFRDLPIYPMSEEITTQERPFLRMNISKGRYDNVEHYLDVQFRLLREDFLEPLREGIGEVILKVPRQQRKQSMKNYRSVRIIGKELAADSGITYQVKIDVSGFNTSRWSDSKRLLYGSFLCISKDNFKTMLFATVSKREPEELKKGRIDIQFIEEQDVFGIESRNHVYQMVESPAYFEAYRYVLKGLKELDETTMPFKKYLVECSAEVDPPEYLRRNEKEAPVCFDLMDALDVPGNKNAKEVPVLTPEAWPSVATLPLNSSQLEALRTAITTEFSVIQGPPGTGKTYVGAKIVRCLLENRRTWDPLRLSPMLMVCFTNHALDQFLEKVLEFLPQKEIIRVGQRSKSPKLEACNLKHFTQECRGGADLREIKTMIMQKEKEREDWKKHLAKAGDKLLGFDELEDVLNSDHVDQLYNAIFPSNSKYKYRSAGDTFILWLCDDELLRSSNQNTTEESPTAVSQVSFFQDIGTGEEVVKPSFFFASQDYESDSRGAKAFVKRVPLFANDPPAATDPWALIYSDELTSDTTELTNNDCALKKESCVDRADEVNGAGEETIAIEKDADFMQCQRPLPFEEDLSDVVTEEAYDLESVEQDTMGAHDEDNEEWTTVTNKRKQKRKNKFAWLQKENEGFKERSSNMGATEKKKQDATKILNEVGISKLKDQLKNEIMMSPEEAMNVGNIWNLTKSQRLQLYLFWIESYRDRYRVEIQRSEQDFEKLCEELKEVRFRAKEEVLRRATVIGMTTTGAARHHSALQRIAPRIVVIEEAAEVMESHIITSLSHNTKHTILIGDHKQLRPKATVYELAHKYNLEVSLFERMVMNNVDCKCLSTQHRMRPEIAALTKRIYDHEIIDHTSVCQFEDISGVCRNLFFINHGEQEKHEPGLQSYSNPHEASFLVALCRHLLLQGHSRGQITILTMYIGQLLLLKEIMSRYEFSVRICVVDNFQGEENDIILLSLVRSNSDRSIGFLGESNRICVALSRARKGLYCIGNFSLLKSKCKLWKEICDDLETTGAIGYSLQLICKRHNNVTSVQNAGQFNPSGGCNMPCGDRLDCGHACTIPCHTRRHPKNCLNRCVSKCFNGHQCKEKCHYPYKCPPCYQQMPKTVPKCDHEQLVPCSMDPEKFSCRAKCEKELPCGHPCEKPCGQLCTTECRVTCEKSLPCGHEKSMLCFQDPVFYNKCTKSCTKLLACGHPCSRKCKQSCQCNTTIEVQMSCKHWTRVLCREKDFPSACYEKCERVLNCGHNCPGICHEDCGTKRCKIIVVKDLPCDHQQAVPCFQDPKDAVCFAPCPRQLDCGHNCSSACGRPCHEVRCKELCKKPCARGHPCQNRCHSSTPCSHCTVKVDITLPKCGHNVNSPCYVDPSSLMCVQPCERVRKDCGHPCKEICHKNCEARPCKEPVTRRLPCNHAVNLPCHKNPEKFVCKEKVEVHLACGHKTFAECHVKQAGLEHVLCKERMEKRLGCGHTIILPCFKTPKDCICRRKVELELPCGHTKPARCSTISGGLPNDVCTVKVSRALACGHESTLPCHINPLEYSCQEDIEILLDCGHHKRIICCNVQGEMQNQMCTTNVWKRLPCGHEKLTKCSSKIDEVFCDAPCERFLSCGHPCSHKCGEQCDSFNCLVQVEKDLTCGYHGMFCFCSKDVSQLICSNPCKRNLKCGHPCPGKCFEECSQYQCQKMVVKKLNCAGNHSRKMYCKDDPKNVACQKECTQLLACGHPCPGDCSQPCERFRCKRRVEKTFDCGHKEQLQCFQLKTATCTAPCPRRENCKHQCKGVCGQPCEKYPCQVEVRKTLKCGHKITIRCSASVDDVRCSSDCGQKLPCGHYCSGTCDECNQRGSHEICEHPCGRLLICCHRCQAKCSEPCPPCNKKCGRRCPHTKCTRSCSQSCTPCKKPCKWSCPHYTCNNLCGEECDRPRCNAPCPKRLPCRHPCIGLCGENCPTVCAICHAKKLRPKAPKTTENIRYLQLFDCGHIVEVDVMDRWMLRDLGSDVRLIHCPTCSVAITFSYRYGNQIKETLKNVDNGKSQIYKLSQEASEFCKGNKDSLKKFRQKLQMMEQPRKVPLIFTLRNHLLVTDEVKKAQSCLRNVKNHQASSKDQLVMRDFLEKMTAYLQKPQLDLSILNTVYQHARKFFLYASILEAQSEAISSKKSFSDIAVSRLKLAQEKFDLFIQGNDDALQVDWLERIVVSVRKEVGLQPPTFEEPKAFENFPGFNIGAWKLCEHLEVYVTRSLMRNGNVVTEVRTGCRQCVDMENSDTDREQEEGEKEETEEKEEELEEGAGAIWWTPCRPLHKSRKKTKIRAR</sequence>
<evidence type="ECO:0000313" key="9">
    <source>
        <dbReference type="Proteomes" id="UP001159427"/>
    </source>
</evidence>
<protein>
    <recommendedName>
        <fullName evidence="7">NF-X1-type domain-containing protein</fullName>
    </recommendedName>
</protein>
<feature type="domain" description="NF-X1-type" evidence="7">
    <location>
        <begin position="2303"/>
        <end position="2321"/>
    </location>
</feature>
<feature type="compositionally biased region" description="Basic and acidic residues" evidence="6">
    <location>
        <begin position="12"/>
        <end position="25"/>
    </location>
</feature>
<feature type="domain" description="NF-X1-type" evidence="7">
    <location>
        <begin position="1513"/>
        <end position="1535"/>
    </location>
</feature>
<evidence type="ECO:0000259" key="7">
    <source>
        <dbReference type="SMART" id="SM00438"/>
    </source>
</evidence>
<dbReference type="CDD" id="cd18808">
    <property type="entry name" value="SF1_C_Upf1"/>
    <property type="match status" value="1"/>
</dbReference>
<feature type="domain" description="NF-X1-type" evidence="7">
    <location>
        <begin position="1896"/>
        <end position="1915"/>
    </location>
</feature>
<feature type="coiled-coil region" evidence="5">
    <location>
        <begin position="1078"/>
        <end position="1105"/>
    </location>
</feature>
<evidence type="ECO:0000256" key="2">
    <source>
        <dbReference type="ARBA" id="ARBA00022737"/>
    </source>
</evidence>
<dbReference type="PANTHER" id="PTHR10887">
    <property type="entry name" value="DNA2/NAM7 HELICASE FAMILY"/>
    <property type="match status" value="1"/>
</dbReference>
<feature type="domain" description="NF-X1-type" evidence="7">
    <location>
        <begin position="1567"/>
        <end position="1583"/>
    </location>
</feature>
<feature type="domain" description="NF-X1-type" evidence="7">
    <location>
        <begin position="1618"/>
        <end position="1637"/>
    </location>
</feature>
<evidence type="ECO:0000256" key="3">
    <source>
        <dbReference type="ARBA" id="ARBA00022771"/>
    </source>
</evidence>
<feature type="domain" description="NF-X1-type" evidence="7">
    <location>
        <begin position="1672"/>
        <end position="1695"/>
    </location>
</feature>
<comment type="caution">
    <text evidence="8">The sequence shown here is derived from an EMBL/GenBank/DDBJ whole genome shotgun (WGS) entry which is preliminary data.</text>
</comment>
<feature type="domain" description="NF-X1-type" evidence="7">
    <location>
        <begin position="1697"/>
        <end position="1718"/>
    </location>
</feature>
<reference evidence="8 9" key="1">
    <citation type="submission" date="2022-05" db="EMBL/GenBank/DDBJ databases">
        <authorList>
            <consortium name="Genoscope - CEA"/>
            <person name="William W."/>
        </authorList>
    </citation>
    <scope>NUCLEOTIDE SEQUENCE [LARGE SCALE GENOMIC DNA]</scope>
</reference>
<dbReference type="InterPro" id="IPR027417">
    <property type="entry name" value="P-loop_NTPase"/>
</dbReference>
<feature type="region of interest" description="Disordered" evidence="6">
    <location>
        <begin position="1"/>
        <end position="193"/>
    </location>
</feature>
<feature type="compositionally biased region" description="Basic residues" evidence="6">
    <location>
        <begin position="2665"/>
        <end position="2678"/>
    </location>
</feature>
<evidence type="ECO:0000313" key="8">
    <source>
        <dbReference type="EMBL" id="CAH3186224.1"/>
    </source>
</evidence>
<feature type="compositionally biased region" description="Polar residues" evidence="6">
    <location>
        <begin position="91"/>
        <end position="104"/>
    </location>
</feature>
<feature type="compositionally biased region" description="Polar residues" evidence="6">
    <location>
        <begin position="177"/>
        <end position="188"/>
    </location>
</feature>
<dbReference type="EMBL" id="CALNXI010002319">
    <property type="protein sequence ID" value="CAH3186224.1"/>
    <property type="molecule type" value="Genomic_DNA"/>
</dbReference>
<dbReference type="Pfam" id="PF25396">
    <property type="entry name" value="ZNFX1"/>
    <property type="match status" value="1"/>
</dbReference>
<dbReference type="InterPro" id="IPR045055">
    <property type="entry name" value="DNA2/NAM7-like"/>
</dbReference>
<feature type="compositionally biased region" description="Basic and acidic residues" evidence="6">
    <location>
        <begin position="143"/>
        <end position="152"/>
    </location>
</feature>
<feature type="domain" description="NF-X1-type" evidence="7">
    <location>
        <begin position="2228"/>
        <end position="2245"/>
    </location>
</feature>
<keyword evidence="2" id="KW-0677">Repeat</keyword>
<organism evidence="8 9">
    <name type="scientific">Porites evermanni</name>
    <dbReference type="NCBI Taxonomy" id="104178"/>
    <lineage>
        <taxon>Eukaryota</taxon>
        <taxon>Metazoa</taxon>
        <taxon>Cnidaria</taxon>
        <taxon>Anthozoa</taxon>
        <taxon>Hexacorallia</taxon>
        <taxon>Scleractinia</taxon>
        <taxon>Fungiina</taxon>
        <taxon>Poritidae</taxon>
        <taxon>Porites</taxon>
    </lineage>
</organism>
<feature type="compositionally biased region" description="Basic and acidic residues" evidence="6">
    <location>
        <begin position="115"/>
        <end position="130"/>
    </location>
</feature>
<gene>
    <name evidence="8" type="ORF">PEVE_00016723</name>
</gene>
<evidence type="ECO:0000256" key="4">
    <source>
        <dbReference type="ARBA" id="ARBA00022833"/>
    </source>
</evidence>
<keyword evidence="4" id="KW-0862">Zinc</keyword>
<dbReference type="InterPro" id="IPR041679">
    <property type="entry name" value="DNA2/NAM7-like_C"/>
</dbReference>
<feature type="domain" description="NF-X1-type" evidence="7">
    <location>
        <begin position="1431"/>
        <end position="1450"/>
    </location>
</feature>
<dbReference type="Gene3D" id="3.40.50.300">
    <property type="entry name" value="P-loop containing nucleotide triphosphate hydrolases"/>
    <property type="match status" value="3"/>
</dbReference>
<feature type="compositionally biased region" description="Basic residues" evidence="6">
    <location>
        <begin position="75"/>
        <end position="84"/>
    </location>
</feature>
<feature type="domain" description="NF-X1-type" evidence="7">
    <location>
        <begin position="1782"/>
        <end position="1801"/>
    </location>
</feature>
<dbReference type="Proteomes" id="UP001159427">
    <property type="component" value="Unassembled WGS sequence"/>
</dbReference>
<feature type="coiled-coil region" evidence="5">
    <location>
        <begin position="745"/>
        <end position="772"/>
    </location>
</feature>
<dbReference type="InterPro" id="IPR057373">
    <property type="entry name" value="ZNFX1"/>
</dbReference>
<dbReference type="PANTHER" id="PTHR10887:SF341">
    <property type="entry name" value="NFX1-TYPE ZINC FINGER-CONTAINING PROTEIN 1"/>
    <property type="match status" value="1"/>
</dbReference>
<dbReference type="InterPro" id="IPR000967">
    <property type="entry name" value="Znf_NFX1"/>
</dbReference>
<feature type="compositionally biased region" description="Basic and acidic residues" evidence="6">
    <location>
        <begin position="159"/>
        <end position="170"/>
    </location>
</feature>
<dbReference type="SUPFAM" id="SSF52540">
    <property type="entry name" value="P-loop containing nucleoside triphosphate hydrolases"/>
    <property type="match status" value="1"/>
</dbReference>
<evidence type="ECO:0000256" key="1">
    <source>
        <dbReference type="ARBA" id="ARBA00022723"/>
    </source>
</evidence>
<feature type="compositionally biased region" description="Basic residues" evidence="6">
    <location>
        <begin position="1"/>
        <end position="11"/>
    </location>
</feature>
<dbReference type="InterPro" id="IPR047187">
    <property type="entry name" value="SF1_C_Upf1"/>
</dbReference>
<dbReference type="InterPro" id="IPR041677">
    <property type="entry name" value="DNA2/NAM7_AAA_11"/>
</dbReference>
<keyword evidence="5" id="KW-0175">Coiled coil</keyword>
<feature type="region of interest" description="Disordered" evidence="6">
    <location>
        <begin position="2625"/>
        <end position="2678"/>
    </location>
</feature>
<keyword evidence="1" id="KW-0479">Metal-binding</keyword>